<dbReference type="EMBL" id="SMTK01000002">
    <property type="protein sequence ID" value="TDK26843.1"/>
    <property type="molecule type" value="Genomic_DNA"/>
</dbReference>
<proteinExistence type="predicted"/>
<feature type="transmembrane region" description="Helical" evidence="2">
    <location>
        <begin position="72"/>
        <end position="88"/>
    </location>
</feature>
<reference evidence="3 4" key="1">
    <citation type="submission" date="2019-03" db="EMBL/GenBank/DDBJ databases">
        <title>Arthrobacter sp. nov., an bacterium isolated from biocrust in Mu Us Desert.</title>
        <authorList>
            <person name="Lixiong L."/>
        </authorList>
    </citation>
    <scope>NUCLEOTIDE SEQUENCE [LARGE SCALE GENOMIC DNA]</scope>
    <source>
        <strain evidence="3 4">SLN-3</strain>
    </source>
</reference>
<comment type="caution">
    <text evidence="3">The sequence shown here is derived from an EMBL/GenBank/DDBJ whole genome shotgun (WGS) entry which is preliminary data.</text>
</comment>
<sequence>MSHSVDPGSVPSDRQQAQREQADSDRAGRPESKQPAHAGVGHLGENILVFTIMFVLFLLGLWAISFSNGENAWPFAVCIGLAFLAFFIPQGILGRSDTGADLAAGNRTKAKKRSAAVDS</sequence>
<keyword evidence="2" id="KW-0812">Transmembrane</keyword>
<dbReference type="OrthoDB" id="4951105at2"/>
<organism evidence="3 4">
    <name type="scientific">Arthrobacter crusticola</name>
    <dbReference type="NCBI Taxonomy" id="2547960"/>
    <lineage>
        <taxon>Bacteria</taxon>
        <taxon>Bacillati</taxon>
        <taxon>Actinomycetota</taxon>
        <taxon>Actinomycetes</taxon>
        <taxon>Micrococcales</taxon>
        <taxon>Micrococcaceae</taxon>
        <taxon>Arthrobacter</taxon>
    </lineage>
</organism>
<dbReference type="RefSeq" id="WP_133403196.1">
    <property type="nucleotide sequence ID" value="NZ_SMTK01000002.1"/>
</dbReference>
<accession>A0A4R5U006</accession>
<evidence type="ECO:0000256" key="2">
    <source>
        <dbReference type="SAM" id="Phobius"/>
    </source>
</evidence>
<gene>
    <name evidence="3" type="ORF">E2F48_06680</name>
</gene>
<feature type="transmembrane region" description="Helical" evidence="2">
    <location>
        <begin position="47"/>
        <end position="66"/>
    </location>
</feature>
<name>A0A4R5U006_9MICC</name>
<feature type="compositionally biased region" description="Basic and acidic residues" evidence="1">
    <location>
        <begin position="16"/>
        <end position="34"/>
    </location>
</feature>
<evidence type="ECO:0000313" key="4">
    <source>
        <dbReference type="Proteomes" id="UP000295411"/>
    </source>
</evidence>
<keyword evidence="4" id="KW-1185">Reference proteome</keyword>
<protein>
    <submittedName>
        <fullName evidence="3">Uncharacterized protein</fullName>
    </submittedName>
</protein>
<keyword evidence="2" id="KW-1133">Transmembrane helix</keyword>
<keyword evidence="2" id="KW-0472">Membrane</keyword>
<evidence type="ECO:0000256" key="1">
    <source>
        <dbReference type="SAM" id="MobiDB-lite"/>
    </source>
</evidence>
<dbReference type="AlphaFoldDB" id="A0A4R5U006"/>
<feature type="region of interest" description="Disordered" evidence="1">
    <location>
        <begin position="1"/>
        <end position="38"/>
    </location>
</feature>
<evidence type="ECO:0000313" key="3">
    <source>
        <dbReference type="EMBL" id="TDK26843.1"/>
    </source>
</evidence>
<dbReference type="Proteomes" id="UP000295411">
    <property type="component" value="Unassembled WGS sequence"/>
</dbReference>